<reference evidence="3 4" key="1">
    <citation type="journal article" date="2018" name="Nat. Ecol. Evol.">
        <title>Pezizomycetes genomes reveal the molecular basis of ectomycorrhizal truffle lifestyle.</title>
        <authorList>
            <person name="Murat C."/>
            <person name="Payen T."/>
            <person name="Noel B."/>
            <person name="Kuo A."/>
            <person name="Morin E."/>
            <person name="Chen J."/>
            <person name="Kohler A."/>
            <person name="Krizsan K."/>
            <person name="Balestrini R."/>
            <person name="Da Silva C."/>
            <person name="Montanini B."/>
            <person name="Hainaut M."/>
            <person name="Levati E."/>
            <person name="Barry K.W."/>
            <person name="Belfiori B."/>
            <person name="Cichocki N."/>
            <person name="Clum A."/>
            <person name="Dockter R.B."/>
            <person name="Fauchery L."/>
            <person name="Guy J."/>
            <person name="Iotti M."/>
            <person name="Le Tacon F."/>
            <person name="Lindquist E.A."/>
            <person name="Lipzen A."/>
            <person name="Malagnac F."/>
            <person name="Mello A."/>
            <person name="Molinier V."/>
            <person name="Miyauchi S."/>
            <person name="Poulain J."/>
            <person name="Riccioni C."/>
            <person name="Rubini A."/>
            <person name="Sitrit Y."/>
            <person name="Splivallo R."/>
            <person name="Traeger S."/>
            <person name="Wang M."/>
            <person name="Zifcakova L."/>
            <person name="Wipf D."/>
            <person name="Zambonelli A."/>
            <person name="Paolocci F."/>
            <person name="Nowrousian M."/>
            <person name="Ottonello S."/>
            <person name="Baldrian P."/>
            <person name="Spatafora J.W."/>
            <person name="Henrissat B."/>
            <person name="Nagy L.G."/>
            <person name="Aury J.M."/>
            <person name="Wincker P."/>
            <person name="Grigoriev I.V."/>
            <person name="Bonfante P."/>
            <person name="Martin F.M."/>
        </authorList>
    </citation>
    <scope>NUCLEOTIDE SEQUENCE [LARGE SCALE GENOMIC DNA]</scope>
    <source>
        <strain evidence="3 4">CCBAS932</strain>
    </source>
</reference>
<dbReference type="SUPFAM" id="SSF54236">
    <property type="entry name" value="Ubiquitin-like"/>
    <property type="match status" value="1"/>
</dbReference>
<dbReference type="Pfam" id="PF17183">
    <property type="entry name" value="Get5_C"/>
    <property type="match status" value="1"/>
</dbReference>
<proteinExistence type="predicted"/>
<dbReference type="InterPro" id="IPR000626">
    <property type="entry name" value="Ubiquitin-like_dom"/>
</dbReference>
<dbReference type="OrthoDB" id="5366541at2759"/>
<evidence type="ECO:0000313" key="3">
    <source>
        <dbReference type="EMBL" id="RPB14338.1"/>
    </source>
</evidence>
<dbReference type="Proteomes" id="UP000277580">
    <property type="component" value="Unassembled WGS sequence"/>
</dbReference>
<feature type="compositionally biased region" description="Low complexity" evidence="1">
    <location>
        <begin position="51"/>
        <end position="61"/>
    </location>
</feature>
<gene>
    <name evidence="3" type="ORF">P167DRAFT_604181</name>
</gene>
<protein>
    <recommendedName>
        <fullName evidence="2">Ubiquitin-like domain-containing protein</fullName>
    </recommendedName>
</protein>
<dbReference type="InterPro" id="IPR029071">
    <property type="entry name" value="Ubiquitin-like_domsf"/>
</dbReference>
<dbReference type="SMART" id="SM00213">
    <property type="entry name" value="UBQ"/>
    <property type="match status" value="1"/>
</dbReference>
<keyword evidence="4" id="KW-1185">Reference proteome</keyword>
<dbReference type="InterPro" id="IPR049256">
    <property type="entry name" value="Get5_C"/>
</dbReference>
<feature type="compositionally biased region" description="Basic and acidic residues" evidence="1">
    <location>
        <begin position="149"/>
        <end position="161"/>
    </location>
</feature>
<dbReference type="FunCoup" id="A0A3N4KXZ1">
    <property type="interactions" value="61"/>
</dbReference>
<evidence type="ECO:0000313" key="4">
    <source>
        <dbReference type="Proteomes" id="UP000277580"/>
    </source>
</evidence>
<evidence type="ECO:0000256" key="1">
    <source>
        <dbReference type="SAM" id="MobiDB-lite"/>
    </source>
</evidence>
<dbReference type="Gene3D" id="1.10.286.70">
    <property type="entry name" value="Get5 dimerization domain"/>
    <property type="match status" value="1"/>
</dbReference>
<dbReference type="InParanoid" id="A0A3N4KXZ1"/>
<dbReference type="AlphaFoldDB" id="A0A3N4KXZ1"/>
<dbReference type="PROSITE" id="PS50053">
    <property type="entry name" value="UBIQUITIN_2"/>
    <property type="match status" value="1"/>
</dbReference>
<organism evidence="3 4">
    <name type="scientific">Morchella conica CCBAS932</name>
    <dbReference type="NCBI Taxonomy" id="1392247"/>
    <lineage>
        <taxon>Eukaryota</taxon>
        <taxon>Fungi</taxon>
        <taxon>Dikarya</taxon>
        <taxon>Ascomycota</taxon>
        <taxon>Pezizomycotina</taxon>
        <taxon>Pezizomycetes</taxon>
        <taxon>Pezizales</taxon>
        <taxon>Morchellaceae</taxon>
        <taxon>Morchella</taxon>
    </lineage>
</organism>
<dbReference type="EMBL" id="ML119118">
    <property type="protein sequence ID" value="RPB14338.1"/>
    <property type="molecule type" value="Genomic_DNA"/>
</dbReference>
<name>A0A3N4KXZ1_9PEZI</name>
<dbReference type="Pfam" id="PF12754">
    <property type="entry name" value="Get5_N"/>
    <property type="match status" value="1"/>
</dbReference>
<dbReference type="STRING" id="1392247.A0A3N4KXZ1"/>
<accession>A0A3N4KXZ1</accession>
<evidence type="ECO:0000259" key="2">
    <source>
        <dbReference type="PROSITE" id="PS50053"/>
    </source>
</evidence>
<feature type="domain" description="Ubiquitin-like" evidence="2">
    <location>
        <begin position="62"/>
        <end position="140"/>
    </location>
</feature>
<dbReference type="Gene3D" id="3.10.20.90">
    <property type="entry name" value="Phosphatidylinositol 3-kinase Catalytic Subunit, Chain A, domain 1"/>
    <property type="match status" value="1"/>
</dbReference>
<feature type="region of interest" description="Disordered" evidence="1">
    <location>
        <begin position="141"/>
        <end position="161"/>
    </location>
</feature>
<sequence length="211" mass="22870">MTELSFTKQFLATLATRNVHIPADFCEDPRKLPSRTPYTLPPTKKPKTKRTTSSTTTSIPSANISIKSLRGAQISHEIPSTPLSSTILTLKHNLSKATGLPIDKLKLLLKGKVLTDLKTLEELGIVDGVDVGFTVMVMGGASPAPSAPPEDKGLVDPGEDKGAVKKSALGEEKFWQDLGAFLKERLGSSEVLEEPEHVLETFRVAWGKRTL</sequence>
<feature type="region of interest" description="Disordered" evidence="1">
    <location>
        <begin position="25"/>
        <end position="61"/>
    </location>
</feature>
<dbReference type="InterPro" id="IPR024737">
    <property type="entry name" value="Get5_N"/>
</dbReference>